<gene>
    <name evidence="1" type="ORF">HZF05_06640</name>
</gene>
<dbReference type="InterPro" id="IPR021312">
    <property type="entry name" value="DUF2889"/>
</dbReference>
<proteinExistence type="predicted"/>
<dbReference type="Proteomes" id="UP000570166">
    <property type="component" value="Unassembled WGS sequence"/>
</dbReference>
<evidence type="ECO:0000313" key="2">
    <source>
        <dbReference type="Proteomes" id="UP000570166"/>
    </source>
</evidence>
<organism evidence="1 2">
    <name type="scientific">Sphingomonas chungangi</name>
    <dbReference type="NCBI Taxonomy" id="2683589"/>
    <lineage>
        <taxon>Bacteria</taxon>
        <taxon>Pseudomonadati</taxon>
        <taxon>Pseudomonadota</taxon>
        <taxon>Alphaproteobacteria</taxon>
        <taxon>Sphingomonadales</taxon>
        <taxon>Sphingomonadaceae</taxon>
        <taxon>Sphingomonas</taxon>
    </lineage>
</organism>
<reference evidence="1 2" key="1">
    <citation type="submission" date="2020-07" db="EMBL/GenBank/DDBJ databases">
        <authorList>
            <person name="Sun Q."/>
        </authorList>
    </citation>
    <scope>NUCLEOTIDE SEQUENCE [LARGE SCALE GENOMIC DNA]</scope>
    <source>
        <strain evidence="1 2">CGMCC 1.13654</strain>
    </source>
</reference>
<sequence>MTLDAIWLEGEDGPASFAGDARDIWTAADGAAPTTLREAHIDVVARQRVIERISGVPDRAEFAALAGARAGGHLRQAVDAAFHAERMAGAPLYLLLDDLAGATLVCNWAWSVWRPDWQVAATREARRAHMQRMEGVCIGFRPGSSALQLQGENDMRQNRTRVVPLARRDDPEGWHALVERAPMNFRRARRLDVWREEGLIRVDAAFQDSSSAPDGGDRVAIHEYRLRATADAGEGRLLAIDIKPGTLPYKECPAAMANVGELIDVPLANLRVVVLERLRRTAGCTHLNDMLRALAEVPALATDIP</sequence>
<protein>
    <submittedName>
        <fullName evidence="1">DUF2889 domain-containing protein</fullName>
    </submittedName>
</protein>
<accession>A0A838L505</accession>
<dbReference type="AlphaFoldDB" id="A0A838L505"/>
<dbReference type="EMBL" id="JACEIB010000003">
    <property type="protein sequence ID" value="MBA2933775.1"/>
    <property type="molecule type" value="Genomic_DNA"/>
</dbReference>
<dbReference type="RefSeq" id="WP_160363573.1">
    <property type="nucleotide sequence ID" value="NZ_JACEIB010000003.1"/>
</dbReference>
<name>A0A838L505_9SPHN</name>
<evidence type="ECO:0000313" key="1">
    <source>
        <dbReference type="EMBL" id="MBA2933775.1"/>
    </source>
</evidence>
<dbReference type="Pfam" id="PF11136">
    <property type="entry name" value="DUF2889"/>
    <property type="match status" value="1"/>
</dbReference>
<comment type="caution">
    <text evidence="1">The sequence shown here is derived from an EMBL/GenBank/DDBJ whole genome shotgun (WGS) entry which is preliminary data.</text>
</comment>
<keyword evidence="2" id="KW-1185">Reference proteome</keyword>